<sequence>MSLSNNSHAIQILARISKFFRHQKFALWLSKHFL</sequence>
<protein>
    <submittedName>
        <fullName evidence="1">Uncharacterized protein</fullName>
    </submittedName>
</protein>
<evidence type="ECO:0000313" key="2">
    <source>
        <dbReference type="Proteomes" id="UP000607653"/>
    </source>
</evidence>
<reference evidence="1 2" key="1">
    <citation type="journal article" date="2020" name="Mol. Biol. Evol.">
        <title>Distinct Expression and Methylation Patterns for Genes with Different Fates following a Single Whole-Genome Duplication in Flowering Plants.</title>
        <authorList>
            <person name="Shi T."/>
            <person name="Rahmani R.S."/>
            <person name="Gugger P.F."/>
            <person name="Wang M."/>
            <person name="Li H."/>
            <person name="Zhang Y."/>
            <person name="Li Z."/>
            <person name="Wang Q."/>
            <person name="Van de Peer Y."/>
            <person name="Marchal K."/>
            <person name="Chen J."/>
        </authorList>
    </citation>
    <scope>NUCLEOTIDE SEQUENCE [LARGE SCALE GENOMIC DNA]</scope>
    <source>
        <tissue evidence="1">Leaf</tissue>
    </source>
</reference>
<dbReference type="AlphaFoldDB" id="A0A822Z5S0"/>
<proteinExistence type="predicted"/>
<organism evidence="1 2">
    <name type="scientific">Nelumbo nucifera</name>
    <name type="common">Sacred lotus</name>
    <dbReference type="NCBI Taxonomy" id="4432"/>
    <lineage>
        <taxon>Eukaryota</taxon>
        <taxon>Viridiplantae</taxon>
        <taxon>Streptophyta</taxon>
        <taxon>Embryophyta</taxon>
        <taxon>Tracheophyta</taxon>
        <taxon>Spermatophyta</taxon>
        <taxon>Magnoliopsida</taxon>
        <taxon>Proteales</taxon>
        <taxon>Nelumbonaceae</taxon>
        <taxon>Nelumbo</taxon>
    </lineage>
</organism>
<name>A0A822Z5S0_NELNU</name>
<evidence type="ECO:0000313" key="1">
    <source>
        <dbReference type="EMBL" id="DAD40422.1"/>
    </source>
</evidence>
<keyword evidence="2" id="KW-1185">Reference proteome</keyword>
<comment type="caution">
    <text evidence="1">The sequence shown here is derived from an EMBL/GenBank/DDBJ whole genome shotgun (WGS) entry which is preliminary data.</text>
</comment>
<dbReference type="EMBL" id="DUZY01000005">
    <property type="protein sequence ID" value="DAD40422.1"/>
    <property type="molecule type" value="Genomic_DNA"/>
</dbReference>
<dbReference type="Proteomes" id="UP000607653">
    <property type="component" value="Unassembled WGS sequence"/>
</dbReference>
<accession>A0A822Z5S0</accession>
<gene>
    <name evidence="1" type="ORF">HUJ06_014745</name>
</gene>